<dbReference type="InterPro" id="IPR018531">
    <property type="entry name" value="DUF1993"/>
</dbReference>
<dbReference type="PANTHER" id="PTHR36922">
    <property type="entry name" value="BLL2446 PROTEIN"/>
    <property type="match status" value="1"/>
</dbReference>
<dbReference type="Gene3D" id="1.20.120.450">
    <property type="entry name" value="dinb family like domain"/>
    <property type="match status" value="1"/>
</dbReference>
<comment type="caution">
    <text evidence="1">The sequence shown here is derived from an EMBL/GenBank/DDBJ whole genome shotgun (WGS) entry which is preliminary data.</text>
</comment>
<dbReference type="AlphaFoldDB" id="A0A168C0U0"/>
<evidence type="ECO:0000313" key="2">
    <source>
        <dbReference type="Proteomes" id="UP000078544"/>
    </source>
</evidence>
<dbReference type="SUPFAM" id="SSF109854">
    <property type="entry name" value="DinB/YfiT-like putative metalloenzymes"/>
    <property type="match status" value="1"/>
</dbReference>
<sequence>MADKISIFDVSVNLYTKGVTALVGILQKASTHADAETFPSARLIDDMEPLTFQVAAVSDLVERSLRKMLGNAELRDFEEPMSTMEDLIERAEQTLTLLQGIDAETCEGRESMQIDLPLPMGPMPGKQLVLGIVLPNFFFHLQTAYAILRMKGVPLGKEDYIAPFKQGPF</sequence>
<protein>
    <recommendedName>
        <fullName evidence="3">Helix-turn-helix-domain containing protein type</fullName>
    </recommendedName>
</protein>
<organism evidence="1 2">
    <name type="scientific">Moelleriella libera RCEF 2490</name>
    <dbReference type="NCBI Taxonomy" id="1081109"/>
    <lineage>
        <taxon>Eukaryota</taxon>
        <taxon>Fungi</taxon>
        <taxon>Dikarya</taxon>
        <taxon>Ascomycota</taxon>
        <taxon>Pezizomycotina</taxon>
        <taxon>Sordariomycetes</taxon>
        <taxon>Hypocreomycetidae</taxon>
        <taxon>Hypocreales</taxon>
        <taxon>Clavicipitaceae</taxon>
        <taxon>Moelleriella</taxon>
    </lineage>
</organism>
<reference evidence="1 2" key="1">
    <citation type="journal article" date="2016" name="Genome Biol. Evol.">
        <title>Divergent and convergent evolution of fungal pathogenicity.</title>
        <authorList>
            <person name="Shang Y."/>
            <person name="Xiao G."/>
            <person name="Zheng P."/>
            <person name="Cen K."/>
            <person name="Zhan S."/>
            <person name="Wang C."/>
        </authorList>
    </citation>
    <scope>NUCLEOTIDE SEQUENCE [LARGE SCALE GENOMIC DNA]</scope>
    <source>
        <strain evidence="1 2">RCEF 2490</strain>
    </source>
</reference>
<dbReference type="InterPro" id="IPR034660">
    <property type="entry name" value="DinB/YfiT-like"/>
</dbReference>
<dbReference type="STRING" id="1081109.A0A168C0U0"/>
<name>A0A168C0U0_9HYPO</name>
<gene>
    <name evidence="1" type="ORF">AAL_04295</name>
</gene>
<dbReference type="EMBL" id="AZGY01000008">
    <property type="protein sequence ID" value="KZZ95999.1"/>
    <property type="molecule type" value="Genomic_DNA"/>
</dbReference>
<dbReference type="Pfam" id="PF09351">
    <property type="entry name" value="DUF1993"/>
    <property type="match status" value="1"/>
</dbReference>
<dbReference type="Proteomes" id="UP000078544">
    <property type="component" value="Unassembled WGS sequence"/>
</dbReference>
<dbReference type="PANTHER" id="PTHR36922:SF1">
    <property type="entry name" value="DUF1993 DOMAIN-CONTAINING PROTEIN"/>
    <property type="match status" value="1"/>
</dbReference>
<keyword evidence="2" id="KW-1185">Reference proteome</keyword>
<evidence type="ECO:0000313" key="1">
    <source>
        <dbReference type="EMBL" id="KZZ95999.1"/>
    </source>
</evidence>
<accession>A0A168C0U0</accession>
<dbReference type="OrthoDB" id="3724345at2759"/>
<proteinExistence type="predicted"/>
<evidence type="ECO:0008006" key="3">
    <source>
        <dbReference type="Google" id="ProtNLM"/>
    </source>
</evidence>